<feature type="region of interest" description="Disordered" evidence="1">
    <location>
        <begin position="360"/>
        <end position="407"/>
    </location>
</feature>
<dbReference type="EMBL" id="OE839632">
    <property type="protein sequence ID" value="CAD7587985.1"/>
    <property type="molecule type" value="Genomic_DNA"/>
</dbReference>
<evidence type="ECO:0000313" key="2">
    <source>
        <dbReference type="EMBL" id="CAD7587985.1"/>
    </source>
</evidence>
<feature type="compositionally biased region" description="Polar residues" evidence="1">
    <location>
        <begin position="365"/>
        <end position="377"/>
    </location>
</feature>
<dbReference type="AlphaFoldDB" id="A0A7R9PI95"/>
<sequence>MSGAETRQACEVKVCWAPPPPPAVCPLTPLQVARSQASKCLRSPCANVISSGICGLVVFVDGRSSCNVSWSVGHKRLTQSPETSDSVTSYHFLPSCFNLNGRFHLKRWASIFAKLTFLKPDKTGFSGVHQVGTTEGQVMPFSEHKSPGFMDLLTIFRKIKRFKLVVFILELDFLLQCLDLIRTDSLIQILTNRFASLTAKSPFNESLLSPCLFVKTTAITVYKTTVITIYKITTFTVYNTTAIIVYKTTAITVYISTAITVYNTTAITVYHKIVQISAQTFLSGFLGSPIPGRKRFPSDSPHHIHSRGNTSPLVLQRFYHQQSQHYPPSSHNSQSSEQAGGGEVVKKRFASYIKFHLGSGESRRSLQPATGRPASQSPDPPPRMHRGGSSGLATEGGTPTPGSSPLLLRRSFLDMSPMRRGFVEGSPGLSRRGSGTGGLKLPCFYLGGAGTIFSSPHPPANISQIIGRKQHCGLKGVKRIFCRSNSLLQPSMPSLWIVLAGSKTCGTDTKVDSNPLTVPGTSPPPLPSPRPVDCRRAHQCPVVPSTAEWNTFVRGSTTRQSPRGGYLEVRIFDSRLRCDKSCASVCWAGVTHYVTLLRLILWW</sequence>
<feature type="compositionally biased region" description="Pro residues" evidence="1">
    <location>
        <begin position="521"/>
        <end position="530"/>
    </location>
</feature>
<feature type="region of interest" description="Disordered" evidence="1">
    <location>
        <begin position="321"/>
        <end position="342"/>
    </location>
</feature>
<feature type="compositionally biased region" description="Polar residues" evidence="1">
    <location>
        <begin position="321"/>
        <end position="338"/>
    </location>
</feature>
<accession>A0A7R9PI95</accession>
<reference evidence="2" key="1">
    <citation type="submission" date="2020-11" db="EMBL/GenBank/DDBJ databases">
        <authorList>
            <person name="Tran Van P."/>
        </authorList>
    </citation>
    <scope>NUCLEOTIDE SEQUENCE</scope>
</reference>
<organism evidence="2">
    <name type="scientific">Timema genevievae</name>
    <name type="common">Walking stick</name>
    <dbReference type="NCBI Taxonomy" id="629358"/>
    <lineage>
        <taxon>Eukaryota</taxon>
        <taxon>Metazoa</taxon>
        <taxon>Ecdysozoa</taxon>
        <taxon>Arthropoda</taxon>
        <taxon>Hexapoda</taxon>
        <taxon>Insecta</taxon>
        <taxon>Pterygota</taxon>
        <taxon>Neoptera</taxon>
        <taxon>Polyneoptera</taxon>
        <taxon>Phasmatodea</taxon>
        <taxon>Timematodea</taxon>
        <taxon>Timematoidea</taxon>
        <taxon>Timematidae</taxon>
        <taxon>Timema</taxon>
    </lineage>
</organism>
<name>A0A7R9PI95_TIMGE</name>
<evidence type="ECO:0000256" key="1">
    <source>
        <dbReference type="SAM" id="MobiDB-lite"/>
    </source>
</evidence>
<gene>
    <name evidence="2" type="ORF">TGEB3V08_LOCUS2113</name>
</gene>
<feature type="region of interest" description="Disordered" evidence="1">
    <location>
        <begin position="510"/>
        <end position="530"/>
    </location>
</feature>
<proteinExistence type="predicted"/>
<protein>
    <submittedName>
        <fullName evidence="2">Uncharacterized protein</fullName>
    </submittedName>
</protein>